<dbReference type="InterPro" id="IPR011006">
    <property type="entry name" value="CheY-like_superfamily"/>
</dbReference>
<dbReference type="EC" id="3.1.1.61" evidence="4"/>
<dbReference type="Proteomes" id="UP001207228">
    <property type="component" value="Unassembled WGS sequence"/>
</dbReference>
<dbReference type="SUPFAM" id="SSF52738">
    <property type="entry name" value="Methylesterase CheB, C-terminal domain"/>
    <property type="match status" value="1"/>
</dbReference>
<dbReference type="InterPro" id="IPR008248">
    <property type="entry name" value="CheB-like"/>
</dbReference>
<organism evidence="10 11">
    <name type="scientific">Pontibacter anaerobius</name>
    <dbReference type="NCBI Taxonomy" id="2993940"/>
    <lineage>
        <taxon>Bacteria</taxon>
        <taxon>Pseudomonadati</taxon>
        <taxon>Bacteroidota</taxon>
        <taxon>Cytophagia</taxon>
        <taxon>Cytophagales</taxon>
        <taxon>Hymenobacteraceae</taxon>
        <taxon>Pontibacter</taxon>
    </lineage>
</organism>
<dbReference type="RefSeq" id="WP_266051189.1">
    <property type="nucleotide sequence ID" value="NZ_JAPFQO010000002.1"/>
</dbReference>
<keyword evidence="7" id="KW-0597">Phosphoprotein</keyword>
<dbReference type="Gene3D" id="3.40.50.180">
    <property type="entry name" value="Methylesterase CheB, C-terminal domain"/>
    <property type="match status" value="1"/>
</dbReference>
<name>A0ABT3RCP7_9BACT</name>
<evidence type="ECO:0000259" key="8">
    <source>
        <dbReference type="PROSITE" id="PS50110"/>
    </source>
</evidence>
<evidence type="ECO:0000256" key="1">
    <source>
        <dbReference type="ARBA" id="ARBA00022490"/>
    </source>
</evidence>
<comment type="catalytic activity">
    <reaction evidence="5">
        <text>[protein]-L-glutamate 5-O-methyl ester + H2O = L-glutamyl-[protein] + methanol + H(+)</text>
        <dbReference type="Rhea" id="RHEA:23236"/>
        <dbReference type="Rhea" id="RHEA-COMP:10208"/>
        <dbReference type="Rhea" id="RHEA-COMP:10311"/>
        <dbReference type="ChEBI" id="CHEBI:15377"/>
        <dbReference type="ChEBI" id="CHEBI:15378"/>
        <dbReference type="ChEBI" id="CHEBI:17790"/>
        <dbReference type="ChEBI" id="CHEBI:29973"/>
        <dbReference type="ChEBI" id="CHEBI:82795"/>
        <dbReference type="EC" id="3.1.1.61"/>
    </reaction>
</comment>
<keyword evidence="2 6" id="KW-0145">Chemotaxis</keyword>
<keyword evidence="1" id="KW-0963">Cytoplasm</keyword>
<comment type="caution">
    <text evidence="10">The sequence shown here is derived from an EMBL/GenBank/DDBJ whole genome shotgun (WGS) entry which is preliminary data.</text>
</comment>
<evidence type="ECO:0000256" key="6">
    <source>
        <dbReference type="PROSITE-ProRule" id="PRU00050"/>
    </source>
</evidence>
<dbReference type="EMBL" id="JAPFQO010000002">
    <property type="protein sequence ID" value="MCX2739132.1"/>
    <property type="molecule type" value="Genomic_DNA"/>
</dbReference>
<feature type="active site" evidence="6">
    <location>
        <position position="200"/>
    </location>
</feature>
<dbReference type="InterPro" id="IPR001789">
    <property type="entry name" value="Sig_transdc_resp-reg_receiver"/>
</dbReference>
<keyword evidence="3 6" id="KW-0378">Hydrolase</keyword>
<dbReference type="Pfam" id="PF00072">
    <property type="entry name" value="Response_reg"/>
    <property type="match status" value="1"/>
</dbReference>
<dbReference type="Gene3D" id="3.40.50.2300">
    <property type="match status" value="1"/>
</dbReference>
<dbReference type="PANTHER" id="PTHR42872:SF6">
    <property type="entry name" value="PROTEIN-GLUTAMATE METHYLESTERASE_PROTEIN-GLUTAMINE GLUTAMINASE"/>
    <property type="match status" value="1"/>
</dbReference>
<feature type="active site" evidence="6">
    <location>
        <position position="299"/>
    </location>
</feature>
<evidence type="ECO:0000256" key="7">
    <source>
        <dbReference type="PROSITE-ProRule" id="PRU00169"/>
    </source>
</evidence>
<dbReference type="CDD" id="cd16432">
    <property type="entry name" value="CheB_Rec"/>
    <property type="match status" value="1"/>
</dbReference>
<dbReference type="PROSITE" id="PS50110">
    <property type="entry name" value="RESPONSE_REGULATORY"/>
    <property type="match status" value="1"/>
</dbReference>
<feature type="modified residue" description="4-aspartylphosphate" evidence="7">
    <location>
        <position position="54"/>
    </location>
</feature>
<dbReference type="PIRSF" id="PIRSF000876">
    <property type="entry name" value="RR_chemtxs_CheB"/>
    <property type="match status" value="1"/>
</dbReference>
<dbReference type="InterPro" id="IPR000673">
    <property type="entry name" value="Sig_transdc_resp-reg_Me-estase"/>
</dbReference>
<evidence type="ECO:0000256" key="5">
    <source>
        <dbReference type="ARBA" id="ARBA00048267"/>
    </source>
</evidence>
<gene>
    <name evidence="10" type="ORF">OO017_04170</name>
</gene>
<sequence>MLRVLIADGSSYSRMVLQDIIGAAEEVHITNLAADGDELIASLKADKAELVVLDYDLPKNENLLALKRIFSEVPVPVLLLLQQEQLNLEVLKQSVELGVYGVVLKPGKSRFYTNYRSIAQEVLQKVMAVRNSDLNDTEYRYKALHQEVLLLKEIPEPKNSIHLAETVIVIGASTGGTQAVEQIVRHLSPDLESTVLIALHLPHGFTKKYTERLQTLTSLKVVEGRKGLKLKPGKVIVAPGGRNMVVQSVMGNKSNLIINFTDETPSLFDQPSIDLLMRSVAQSVVKQVVGVILTGMGKDGTAGAAYIKERGGLMVAQDEETSTIFGMAKSAIDGGYINEVLPLQEIPKFLNKYVAVQQVSLTDRNYEIERTGV</sequence>
<dbReference type="PROSITE" id="PS50122">
    <property type="entry name" value="CHEB"/>
    <property type="match status" value="1"/>
</dbReference>
<evidence type="ECO:0000256" key="4">
    <source>
        <dbReference type="ARBA" id="ARBA00039140"/>
    </source>
</evidence>
<dbReference type="InterPro" id="IPR035909">
    <property type="entry name" value="CheB_C"/>
</dbReference>
<accession>A0ABT3RCP7</accession>
<dbReference type="PANTHER" id="PTHR42872">
    <property type="entry name" value="PROTEIN-GLUTAMATE METHYLESTERASE/PROTEIN-GLUTAMINE GLUTAMINASE"/>
    <property type="match status" value="1"/>
</dbReference>
<evidence type="ECO:0000259" key="9">
    <source>
        <dbReference type="PROSITE" id="PS50122"/>
    </source>
</evidence>
<evidence type="ECO:0000256" key="2">
    <source>
        <dbReference type="ARBA" id="ARBA00022500"/>
    </source>
</evidence>
<keyword evidence="11" id="KW-1185">Reference proteome</keyword>
<evidence type="ECO:0000256" key="3">
    <source>
        <dbReference type="ARBA" id="ARBA00022801"/>
    </source>
</evidence>
<evidence type="ECO:0000313" key="10">
    <source>
        <dbReference type="EMBL" id="MCX2739132.1"/>
    </source>
</evidence>
<feature type="domain" description="CheB-type methylesterase" evidence="9">
    <location>
        <begin position="161"/>
        <end position="357"/>
    </location>
</feature>
<reference evidence="10 11" key="1">
    <citation type="submission" date="2022-11" db="EMBL/GenBank/DDBJ databases">
        <title>The characterization of three novel Bacteroidetes species and genomic analysis of their roles in tidal elemental geochemical cycles.</title>
        <authorList>
            <person name="Ma K.-J."/>
        </authorList>
    </citation>
    <scope>NUCLEOTIDE SEQUENCE [LARGE SCALE GENOMIC DNA]</scope>
    <source>
        <strain evidence="10 11">M82</strain>
    </source>
</reference>
<evidence type="ECO:0000313" key="11">
    <source>
        <dbReference type="Proteomes" id="UP001207228"/>
    </source>
</evidence>
<feature type="domain" description="Response regulatory" evidence="8">
    <location>
        <begin position="3"/>
        <end position="120"/>
    </location>
</feature>
<dbReference type="SUPFAM" id="SSF52172">
    <property type="entry name" value="CheY-like"/>
    <property type="match status" value="1"/>
</dbReference>
<feature type="active site" evidence="6">
    <location>
        <position position="173"/>
    </location>
</feature>
<protein>
    <recommendedName>
        <fullName evidence="4">protein-glutamate methylesterase</fullName>
        <ecNumber evidence="4">3.1.1.61</ecNumber>
    </recommendedName>
</protein>
<proteinExistence type="predicted"/>
<dbReference type="Pfam" id="PF01339">
    <property type="entry name" value="CheB_methylest"/>
    <property type="match status" value="1"/>
</dbReference>